<sequence>MRKFWLIIVLVWAATAPGVEQVDSLASKSVAKLERPQALTRARPEDVGMSSQRLLRIATAMQRHIDSGRIQGAVTAVARRGKVVHFETHGLMDVDNDRAMEADAIFRMASSTKPILGVATLMLVEEGLLRPRDPVSKYIPEFKAMQVAVLNEPQDQDISPVRVNRRDPPAHRLVPANREITIHDLLTHTSGLASGGLGSAISKRPRRDSNATLATEV</sequence>
<protein>
    <recommendedName>
        <fullName evidence="2">Beta-lactamase-related domain-containing protein</fullName>
    </recommendedName>
</protein>
<reference evidence="3" key="1">
    <citation type="submission" date="2018-05" db="EMBL/GenBank/DDBJ databases">
        <authorList>
            <person name="Lanie J.A."/>
            <person name="Ng W.-L."/>
            <person name="Kazmierczak K.M."/>
            <person name="Andrzejewski T.M."/>
            <person name="Davidsen T.M."/>
            <person name="Wayne K.J."/>
            <person name="Tettelin H."/>
            <person name="Glass J.I."/>
            <person name="Rusch D."/>
            <person name="Podicherti R."/>
            <person name="Tsui H.-C.T."/>
            <person name="Winkler M.E."/>
        </authorList>
    </citation>
    <scope>NUCLEOTIDE SEQUENCE</scope>
</reference>
<feature type="non-terminal residue" evidence="3">
    <location>
        <position position="217"/>
    </location>
</feature>
<dbReference type="Pfam" id="PF00144">
    <property type="entry name" value="Beta-lactamase"/>
    <property type="match status" value="1"/>
</dbReference>
<dbReference type="PANTHER" id="PTHR43283:SF3">
    <property type="entry name" value="BETA-LACTAMASE FAMILY PROTEIN (AFU_ORTHOLOGUE AFUA_5G07500)"/>
    <property type="match status" value="1"/>
</dbReference>
<dbReference type="Gene3D" id="3.40.710.10">
    <property type="entry name" value="DD-peptidase/beta-lactamase superfamily"/>
    <property type="match status" value="1"/>
</dbReference>
<feature type="region of interest" description="Disordered" evidence="1">
    <location>
        <begin position="196"/>
        <end position="217"/>
    </location>
</feature>
<accession>A0A382H7L2</accession>
<dbReference type="InterPro" id="IPR001466">
    <property type="entry name" value="Beta-lactam-related"/>
</dbReference>
<dbReference type="AlphaFoldDB" id="A0A382H7L2"/>
<dbReference type="PANTHER" id="PTHR43283">
    <property type="entry name" value="BETA-LACTAMASE-RELATED"/>
    <property type="match status" value="1"/>
</dbReference>
<dbReference type="SUPFAM" id="SSF56601">
    <property type="entry name" value="beta-lactamase/transpeptidase-like"/>
    <property type="match status" value="1"/>
</dbReference>
<evidence type="ECO:0000259" key="2">
    <source>
        <dbReference type="Pfam" id="PF00144"/>
    </source>
</evidence>
<dbReference type="EMBL" id="UINC01059226">
    <property type="protein sequence ID" value="SVB82401.1"/>
    <property type="molecule type" value="Genomic_DNA"/>
</dbReference>
<feature type="domain" description="Beta-lactamase-related" evidence="2">
    <location>
        <begin position="59"/>
        <end position="195"/>
    </location>
</feature>
<dbReference type="InterPro" id="IPR012338">
    <property type="entry name" value="Beta-lactam/transpept-like"/>
</dbReference>
<evidence type="ECO:0000256" key="1">
    <source>
        <dbReference type="SAM" id="MobiDB-lite"/>
    </source>
</evidence>
<dbReference type="InterPro" id="IPR050789">
    <property type="entry name" value="Diverse_Enzym_Activities"/>
</dbReference>
<name>A0A382H7L2_9ZZZZ</name>
<evidence type="ECO:0000313" key="3">
    <source>
        <dbReference type="EMBL" id="SVB82401.1"/>
    </source>
</evidence>
<proteinExistence type="predicted"/>
<organism evidence="3">
    <name type="scientific">marine metagenome</name>
    <dbReference type="NCBI Taxonomy" id="408172"/>
    <lineage>
        <taxon>unclassified sequences</taxon>
        <taxon>metagenomes</taxon>
        <taxon>ecological metagenomes</taxon>
    </lineage>
</organism>
<gene>
    <name evidence="3" type="ORF">METZ01_LOCUS235255</name>
</gene>